<accession>A0AAV1IGM8</accession>
<name>A0AAV1IGM8_9CHLO</name>
<organism evidence="3 4">
    <name type="scientific">Coccomyxa viridis</name>
    <dbReference type="NCBI Taxonomy" id="1274662"/>
    <lineage>
        <taxon>Eukaryota</taxon>
        <taxon>Viridiplantae</taxon>
        <taxon>Chlorophyta</taxon>
        <taxon>core chlorophytes</taxon>
        <taxon>Trebouxiophyceae</taxon>
        <taxon>Trebouxiophyceae incertae sedis</taxon>
        <taxon>Coccomyxaceae</taxon>
        <taxon>Coccomyxa</taxon>
    </lineage>
</organism>
<keyword evidence="1" id="KW-0732">Signal</keyword>
<dbReference type="Gene3D" id="3.60.15.10">
    <property type="entry name" value="Ribonuclease Z/Hydroxyacylglutathione hydrolase-like"/>
    <property type="match status" value="1"/>
</dbReference>
<evidence type="ECO:0000259" key="2">
    <source>
        <dbReference type="SMART" id="SM00849"/>
    </source>
</evidence>
<dbReference type="Pfam" id="PF00753">
    <property type="entry name" value="Lactamase_B"/>
    <property type="match status" value="2"/>
</dbReference>
<keyword evidence="4" id="KW-1185">Reference proteome</keyword>
<dbReference type="InterPro" id="IPR036866">
    <property type="entry name" value="RibonucZ/Hydroxyglut_hydro"/>
</dbReference>
<protein>
    <recommendedName>
        <fullName evidence="2">Metallo-beta-lactamase domain-containing protein</fullName>
    </recommendedName>
</protein>
<dbReference type="InterPro" id="IPR001279">
    <property type="entry name" value="Metallo-B-lactamas"/>
</dbReference>
<proteinExistence type="predicted"/>
<sequence length="297" mass="31966">MNLSSLSIAATLTAVLAVFVLRHSSSVSPSDQSHQHGTFVPIAADVFRLSYSWHIPWLGVWAPVHVLLASFGKDYVLFDAGAPGREYADFLLPRLETALGDGQLRLIALTHGHSDHVGALEALVQKYPDVQVVFHQDEAPYITGQFPYDSLPSDHDKFNVTMFDIDVSSALSEERVLHVRGSSRDVADAFRPSGCASDVGWLPPRGALHFHHAPGHAPGLVAYLHKGSGSAIVGDIVHQLGDPPVVDTSHFGFTSKLTQSTLSAKALAALDFDVAFPVHDSAAGVTKRALQDWAQQA</sequence>
<comment type="caution">
    <text evidence="3">The sequence shown here is derived from an EMBL/GenBank/DDBJ whole genome shotgun (WGS) entry which is preliminary data.</text>
</comment>
<evidence type="ECO:0000313" key="3">
    <source>
        <dbReference type="EMBL" id="CAK0785164.1"/>
    </source>
</evidence>
<reference evidence="3 4" key="1">
    <citation type="submission" date="2023-10" db="EMBL/GenBank/DDBJ databases">
        <authorList>
            <person name="Maclean D."/>
            <person name="Macfadyen A."/>
        </authorList>
    </citation>
    <scope>NUCLEOTIDE SEQUENCE [LARGE SCALE GENOMIC DNA]</scope>
</reference>
<dbReference type="PANTHER" id="PTHR42951:SF17">
    <property type="entry name" value="METALLO-BETA-LACTAMASE DOMAIN-CONTAINING PROTEIN"/>
    <property type="match status" value="1"/>
</dbReference>
<evidence type="ECO:0000313" key="4">
    <source>
        <dbReference type="Proteomes" id="UP001314263"/>
    </source>
</evidence>
<dbReference type="SMART" id="SM00849">
    <property type="entry name" value="Lactamase_B"/>
    <property type="match status" value="1"/>
</dbReference>
<feature type="signal peptide" evidence="1">
    <location>
        <begin position="1"/>
        <end position="17"/>
    </location>
</feature>
<gene>
    <name evidence="3" type="ORF">CVIRNUC_008370</name>
</gene>
<dbReference type="InterPro" id="IPR050855">
    <property type="entry name" value="NDM-1-like"/>
</dbReference>
<feature type="chain" id="PRO_5043875063" description="Metallo-beta-lactamase domain-containing protein" evidence="1">
    <location>
        <begin position="18"/>
        <end position="297"/>
    </location>
</feature>
<dbReference type="PANTHER" id="PTHR42951">
    <property type="entry name" value="METALLO-BETA-LACTAMASE DOMAIN-CONTAINING"/>
    <property type="match status" value="1"/>
</dbReference>
<dbReference type="AlphaFoldDB" id="A0AAV1IGM8"/>
<dbReference type="Proteomes" id="UP001314263">
    <property type="component" value="Unassembled WGS sequence"/>
</dbReference>
<feature type="domain" description="Metallo-beta-lactamase" evidence="2">
    <location>
        <begin position="63"/>
        <end position="279"/>
    </location>
</feature>
<evidence type="ECO:0000256" key="1">
    <source>
        <dbReference type="SAM" id="SignalP"/>
    </source>
</evidence>
<dbReference type="SUPFAM" id="SSF56281">
    <property type="entry name" value="Metallo-hydrolase/oxidoreductase"/>
    <property type="match status" value="1"/>
</dbReference>
<dbReference type="EMBL" id="CAUYUE010000012">
    <property type="protein sequence ID" value="CAK0785164.1"/>
    <property type="molecule type" value="Genomic_DNA"/>
</dbReference>